<gene>
    <name evidence="1" type="ORF">TorRG33x02_121970</name>
</gene>
<reference evidence="2" key="1">
    <citation type="submission" date="2016-06" db="EMBL/GenBank/DDBJ databases">
        <title>Parallel loss of symbiosis genes in relatives of nitrogen-fixing non-legume Parasponia.</title>
        <authorList>
            <person name="Van Velzen R."/>
            <person name="Holmer R."/>
            <person name="Bu F."/>
            <person name="Rutten L."/>
            <person name="Van Zeijl A."/>
            <person name="Liu W."/>
            <person name="Santuari L."/>
            <person name="Cao Q."/>
            <person name="Sharma T."/>
            <person name="Shen D."/>
            <person name="Roswanjaya Y."/>
            <person name="Wardhani T."/>
            <person name="Kalhor M.S."/>
            <person name="Jansen J."/>
            <person name="Van den Hoogen J."/>
            <person name="Gungor B."/>
            <person name="Hartog M."/>
            <person name="Hontelez J."/>
            <person name="Verver J."/>
            <person name="Yang W.-C."/>
            <person name="Schijlen E."/>
            <person name="Repin R."/>
            <person name="Schilthuizen M."/>
            <person name="Schranz E."/>
            <person name="Heidstra R."/>
            <person name="Miyata K."/>
            <person name="Fedorova E."/>
            <person name="Kohlen W."/>
            <person name="Bisseling T."/>
            <person name="Smit S."/>
            <person name="Geurts R."/>
        </authorList>
    </citation>
    <scope>NUCLEOTIDE SEQUENCE [LARGE SCALE GENOMIC DNA]</scope>
    <source>
        <strain evidence="2">cv. RG33-2</strain>
    </source>
</reference>
<evidence type="ECO:0000313" key="2">
    <source>
        <dbReference type="Proteomes" id="UP000237000"/>
    </source>
</evidence>
<dbReference type="Proteomes" id="UP000237000">
    <property type="component" value="Unassembled WGS sequence"/>
</dbReference>
<feature type="non-terminal residue" evidence="1">
    <location>
        <position position="1"/>
    </location>
</feature>
<dbReference type="OrthoDB" id="10483007at2759"/>
<accession>A0A2P5F2V8</accession>
<protein>
    <submittedName>
        <fullName evidence="1">Uncharacterized protein</fullName>
    </submittedName>
</protein>
<dbReference type="InParanoid" id="A0A2P5F2V8"/>
<dbReference type="AlphaFoldDB" id="A0A2P5F2V8"/>
<sequence>CPEFNPNQGTFYEGAIAKWEENVEEKPVTNRNRPCSLNTNIIVRQLQTDPLL</sequence>
<dbReference type="EMBL" id="JXTC01000069">
    <property type="protein sequence ID" value="PON92125.1"/>
    <property type="molecule type" value="Genomic_DNA"/>
</dbReference>
<keyword evidence="2" id="KW-1185">Reference proteome</keyword>
<organism evidence="1 2">
    <name type="scientific">Trema orientale</name>
    <name type="common">Charcoal tree</name>
    <name type="synonym">Celtis orientalis</name>
    <dbReference type="NCBI Taxonomy" id="63057"/>
    <lineage>
        <taxon>Eukaryota</taxon>
        <taxon>Viridiplantae</taxon>
        <taxon>Streptophyta</taxon>
        <taxon>Embryophyta</taxon>
        <taxon>Tracheophyta</taxon>
        <taxon>Spermatophyta</taxon>
        <taxon>Magnoliopsida</taxon>
        <taxon>eudicotyledons</taxon>
        <taxon>Gunneridae</taxon>
        <taxon>Pentapetalae</taxon>
        <taxon>rosids</taxon>
        <taxon>fabids</taxon>
        <taxon>Rosales</taxon>
        <taxon>Cannabaceae</taxon>
        <taxon>Trema</taxon>
    </lineage>
</organism>
<comment type="caution">
    <text evidence="1">The sequence shown here is derived from an EMBL/GenBank/DDBJ whole genome shotgun (WGS) entry which is preliminary data.</text>
</comment>
<name>A0A2P5F2V8_TREOI</name>
<proteinExistence type="predicted"/>
<evidence type="ECO:0000313" key="1">
    <source>
        <dbReference type="EMBL" id="PON92125.1"/>
    </source>
</evidence>